<evidence type="ECO:0000313" key="9">
    <source>
        <dbReference type="Proteomes" id="UP000655208"/>
    </source>
</evidence>
<evidence type="ECO:0000256" key="3">
    <source>
        <dbReference type="ARBA" id="ARBA00022603"/>
    </source>
</evidence>
<evidence type="ECO:0000313" key="8">
    <source>
        <dbReference type="EMBL" id="GGL97347.1"/>
    </source>
</evidence>
<dbReference type="Pfam" id="PF02527">
    <property type="entry name" value="GidB"/>
    <property type="match status" value="1"/>
</dbReference>
<keyword evidence="9" id="KW-1185">Reference proteome</keyword>
<dbReference type="Proteomes" id="UP000655208">
    <property type="component" value="Unassembled WGS sequence"/>
</dbReference>
<reference evidence="8" key="1">
    <citation type="journal article" date="2014" name="Int. J. Syst. Evol. Microbiol.">
        <title>Complete genome sequence of Corynebacterium casei LMG S-19264T (=DSM 44701T), isolated from a smear-ripened cheese.</title>
        <authorList>
            <consortium name="US DOE Joint Genome Institute (JGI-PGF)"/>
            <person name="Walter F."/>
            <person name="Albersmeier A."/>
            <person name="Kalinowski J."/>
            <person name="Ruckert C."/>
        </authorList>
    </citation>
    <scope>NUCLEOTIDE SEQUENCE</scope>
    <source>
        <strain evidence="8">CGMCC 4.7308</strain>
    </source>
</reference>
<dbReference type="InterPro" id="IPR003682">
    <property type="entry name" value="rRNA_ssu_MeTfrase_G"/>
</dbReference>
<organism evidence="8 9">
    <name type="scientific">Nakamurella endophytica</name>
    <dbReference type="NCBI Taxonomy" id="1748367"/>
    <lineage>
        <taxon>Bacteria</taxon>
        <taxon>Bacillati</taxon>
        <taxon>Actinomycetota</taxon>
        <taxon>Actinomycetes</taxon>
        <taxon>Nakamurellales</taxon>
        <taxon>Nakamurellaceae</taxon>
        <taxon>Nakamurella</taxon>
    </lineage>
</organism>
<comment type="function">
    <text evidence="6">Specifically methylates the N7 position of a guanine in 16S rRNA.</text>
</comment>
<dbReference type="GO" id="GO:0005829">
    <property type="term" value="C:cytosol"/>
    <property type="evidence" value="ECO:0007669"/>
    <property type="project" value="TreeGrafter"/>
</dbReference>
<dbReference type="NCBIfam" id="TIGR00138">
    <property type="entry name" value="rsmG_gidB"/>
    <property type="match status" value="1"/>
</dbReference>
<proteinExistence type="inferred from homology"/>
<evidence type="ECO:0000256" key="6">
    <source>
        <dbReference type="HAMAP-Rule" id="MF_00074"/>
    </source>
</evidence>
<name>A0A917SU52_9ACTN</name>
<evidence type="ECO:0000256" key="1">
    <source>
        <dbReference type="ARBA" id="ARBA00022490"/>
    </source>
</evidence>
<comment type="caution">
    <text evidence="6">Lacks conserved residue(s) required for the propagation of feature annotation.</text>
</comment>
<evidence type="ECO:0000256" key="7">
    <source>
        <dbReference type="SAM" id="MobiDB-lite"/>
    </source>
</evidence>
<keyword evidence="5 6" id="KW-0949">S-adenosyl-L-methionine</keyword>
<dbReference type="EC" id="2.1.1.-" evidence="6"/>
<feature type="binding site" evidence="6">
    <location>
        <position position="78"/>
    </location>
    <ligand>
        <name>S-adenosyl-L-methionine</name>
        <dbReference type="ChEBI" id="CHEBI:59789"/>
    </ligand>
</feature>
<feature type="compositionally biased region" description="Gly residues" evidence="7">
    <location>
        <begin position="233"/>
        <end position="248"/>
    </location>
</feature>
<dbReference type="EMBL" id="BMNA01000003">
    <property type="protein sequence ID" value="GGL97347.1"/>
    <property type="molecule type" value="Genomic_DNA"/>
</dbReference>
<keyword evidence="3 6" id="KW-0489">Methyltransferase</keyword>
<dbReference type="HAMAP" id="MF_00074">
    <property type="entry name" value="16SrRNA_methyltr_G"/>
    <property type="match status" value="1"/>
</dbReference>
<accession>A0A917SU52</accession>
<dbReference type="PANTHER" id="PTHR31760">
    <property type="entry name" value="S-ADENOSYL-L-METHIONINE-DEPENDENT METHYLTRANSFERASES SUPERFAMILY PROTEIN"/>
    <property type="match status" value="1"/>
</dbReference>
<feature type="region of interest" description="Disordered" evidence="7">
    <location>
        <begin position="216"/>
        <end position="248"/>
    </location>
</feature>
<evidence type="ECO:0000256" key="2">
    <source>
        <dbReference type="ARBA" id="ARBA00022552"/>
    </source>
</evidence>
<sequence>MADPDGVPPTEPDPVLLARVFGDGAAQARRYVELLRGPGIVRGLLGPREADRLWDRHVLNSVVVQELVPAGATGVDVGSGAGLPGIPVAIARPDVRVTLVEPLERRTVFLAEVIAELGLANCRVVRGRAEQVVAEVGGADVALSRAVAPLGRLAGWCAPLLRPGGLLLALKGSSAGDEIDRDRDEVARTGLRDVEVVTVGADVVVPAVHVVRAVRDERSPAGGAKRHRRAGRGSTGDLGRGRGSGRTA</sequence>
<comment type="subcellular location">
    <subcellularLocation>
        <location evidence="6">Cytoplasm</location>
    </subcellularLocation>
</comment>
<feature type="binding site" evidence="6">
    <location>
        <begin position="129"/>
        <end position="130"/>
    </location>
    <ligand>
        <name>S-adenosyl-L-methionine</name>
        <dbReference type="ChEBI" id="CHEBI:59789"/>
    </ligand>
</feature>
<reference evidence="8" key="2">
    <citation type="submission" date="2020-09" db="EMBL/GenBank/DDBJ databases">
        <authorList>
            <person name="Sun Q."/>
            <person name="Zhou Y."/>
        </authorList>
    </citation>
    <scope>NUCLEOTIDE SEQUENCE</scope>
    <source>
        <strain evidence="8">CGMCC 4.7308</strain>
    </source>
</reference>
<feature type="binding site" evidence="6">
    <location>
        <position position="145"/>
    </location>
    <ligand>
        <name>S-adenosyl-L-methionine</name>
        <dbReference type="ChEBI" id="CHEBI:59789"/>
    </ligand>
</feature>
<dbReference type="RefSeq" id="WP_188941044.1">
    <property type="nucleotide sequence ID" value="NZ_BMNA01000003.1"/>
</dbReference>
<protein>
    <recommendedName>
        <fullName evidence="6">Ribosomal RNA small subunit methyltransferase G</fullName>
        <ecNumber evidence="6">2.1.1.-</ecNumber>
    </recommendedName>
    <alternativeName>
        <fullName evidence="6">16S rRNA 7-methylguanosine methyltransferase</fullName>
        <shortName evidence="6">16S rRNA m7G methyltransferase</shortName>
    </alternativeName>
</protein>
<evidence type="ECO:0000256" key="5">
    <source>
        <dbReference type="ARBA" id="ARBA00022691"/>
    </source>
</evidence>
<dbReference type="PANTHER" id="PTHR31760:SF0">
    <property type="entry name" value="S-ADENOSYL-L-METHIONINE-DEPENDENT METHYLTRANSFERASES SUPERFAMILY PROTEIN"/>
    <property type="match status" value="1"/>
</dbReference>
<dbReference type="SUPFAM" id="SSF53335">
    <property type="entry name" value="S-adenosyl-L-methionine-dependent methyltransferases"/>
    <property type="match status" value="1"/>
</dbReference>
<keyword evidence="1 6" id="KW-0963">Cytoplasm</keyword>
<keyword evidence="4 6" id="KW-0808">Transferase</keyword>
<dbReference type="AlphaFoldDB" id="A0A917SU52"/>
<gene>
    <name evidence="6" type="primary">rsmG</name>
    <name evidence="8" type="ORF">GCM10011594_16350</name>
</gene>
<dbReference type="Gene3D" id="3.40.50.150">
    <property type="entry name" value="Vaccinia Virus protein VP39"/>
    <property type="match status" value="1"/>
</dbReference>
<feature type="binding site" evidence="6">
    <location>
        <position position="83"/>
    </location>
    <ligand>
        <name>S-adenosyl-L-methionine</name>
        <dbReference type="ChEBI" id="CHEBI:59789"/>
    </ligand>
</feature>
<evidence type="ECO:0000256" key="4">
    <source>
        <dbReference type="ARBA" id="ARBA00022679"/>
    </source>
</evidence>
<dbReference type="GO" id="GO:0070043">
    <property type="term" value="F:rRNA (guanine-N7-)-methyltransferase activity"/>
    <property type="evidence" value="ECO:0007669"/>
    <property type="project" value="UniProtKB-UniRule"/>
</dbReference>
<keyword evidence="2 6" id="KW-0698">rRNA processing</keyword>
<dbReference type="InterPro" id="IPR029063">
    <property type="entry name" value="SAM-dependent_MTases_sf"/>
</dbReference>
<comment type="caution">
    <text evidence="8">The sequence shown here is derived from an EMBL/GenBank/DDBJ whole genome shotgun (WGS) entry which is preliminary data.</text>
</comment>
<comment type="similarity">
    <text evidence="6">Belongs to the methyltransferase superfamily. RNA methyltransferase RsmG family.</text>
</comment>